<sequence length="305" mass="35063">MKNIVKNILFLSLIFSLLNCGKDEPPKTNGKTDSEIQKTEIDSEQISKNLNISILIDLSDRISPEKYPNPSMEYYQRDLGYIETISKSFETALSKKPIRQTNDQMQVFFEPEPEDTEINSLAKSLKVSFTKDNTTKKTLEEIEPIFKKNSEKIYNIAVQNKQFVGSDIWKFFKNKVKDYCIKDNHRNILVILTDGYIYHKDSKFMEGNKSSYLTPALIKSFGLGSDFEKTFEEKKLGLIPANSNLENLEVIVLGINPSKNNPFEGDIIKLYWKDWLKSMGVKKFYLKEADLPSNLDPVIQKIISG</sequence>
<dbReference type="AlphaFoldDB" id="A0A1H5SI56"/>
<accession>A0A1H5SI56</accession>
<proteinExistence type="predicted"/>
<organism evidence="1 2">
    <name type="scientific">Halpernia humi</name>
    <dbReference type="NCBI Taxonomy" id="493375"/>
    <lineage>
        <taxon>Bacteria</taxon>
        <taxon>Pseudomonadati</taxon>
        <taxon>Bacteroidota</taxon>
        <taxon>Flavobacteriia</taxon>
        <taxon>Flavobacteriales</taxon>
        <taxon>Weeksellaceae</taxon>
        <taxon>Chryseobacterium group</taxon>
        <taxon>Halpernia</taxon>
    </lineage>
</organism>
<evidence type="ECO:0000313" key="1">
    <source>
        <dbReference type="EMBL" id="SEF50130.1"/>
    </source>
</evidence>
<name>A0A1H5SI56_9FLAO</name>
<protein>
    <recommendedName>
        <fullName evidence="3">VWFA domain-containing protein</fullName>
    </recommendedName>
</protein>
<keyword evidence="2" id="KW-1185">Reference proteome</keyword>
<gene>
    <name evidence="1" type="ORF">SAMN05421847_0152</name>
</gene>
<dbReference type="RefSeq" id="WP_103912212.1">
    <property type="nucleotide sequence ID" value="NZ_FNUS01000001.1"/>
</dbReference>
<reference evidence="2" key="1">
    <citation type="submission" date="2016-10" db="EMBL/GenBank/DDBJ databases">
        <authorList>
            <person name="Varghese N."/>
            <person name="Submissions S."/>
        </authorList>
    </citation>
    <scope>NUCLEOTIDE SEQUENCE [LARGE SCALE GENOMIC DNA]</scope>
    <source>
        <strain evidence="2">DSM 21580</strain>
    </source>
</reference>
<evidence type="ECO:0000313" key="2">
    <source>
        <dbReference type="Proteomes" id="UP000236738"/>
    </source>
</evidence>
<evidence type="ECO:0008006" key="3">
    <source>
        <dbReference type="Google" id="ProtNLM"/>
    </source>
</evidence>
<dbReference type="OrthoDB" id="945646at2"/>
<dbReference type="Proteomes" id="UP000236738">
    <property type="component" value="Unassembled WGS sequence"/>
</dbReference>
<dbReference type="EMBL" id="FNUS01000001">
    <property type="protein sequence ID" value="SEF50130.1"/>
    <property type="molecule type" value="Genomic_DNA"/>
</dbReference>